<comment type="caution">
    <text evidence="1">The sequence shown here is derived from an EMBL/GenBank/DDBJ whole genome shotgun (WGS) entry which is preliminary data.</text>
</comment>
<evidence type="ECO:0000313" key="2">
    <source>
        <dbReference type="Proteomes" id="UP001140949"/>
    </source>
</evidence>
<evidence type="ECO:0000313" key="1">
    <source>
        <dbReference type="EMBL" id="KAJ6808096.1"/>
    </source>
</evidence>
<dbReference type="InterPro" id="IPR045851">
    <property type="entry name" value="AMP-bd_C_sf"/>
</dbReference>
<reference evidence="1" key="2">
    <citation type="submission" date="2023-04" db="EMBL/GenBank/DDBJ databases">
        <authorList>
            <person name="Bruccoleri R.E."/>
            <person name="Oakeley E.J."/>
            <person name="Faust A.-M."/>
            <person name="Dessus-Babus S."/>
            <person name="Altorfer M."/>
            <person name="Burckhardt D."/>
            <person name="Oertli M."/>
            <person name="Naumann U."/>
            <person name="Petersen F."/>
            <person name="Wong J."/>
        </authorList>
    </citation>
    <scope>NUCLEOTIDE SEQUENCE</scope>
    <source>
        <strain evidence="1">GSM-AAB239-AS_SAM_17_03QT</strain>
        <tissue evidence="1">Leaf</tissue>
    </source>
</reference>
<dbReference type="InterPro" id="IPR052987">
    <property type="entry name" value="Chloroplast_AMP-bd_Enzymes"/>
</dbReference>
<sequence>MKGYYKNPTATKKALDEDGWFDTGDIGWIAPKNSMGRSRKCGGMLVLEGRAKDTIVLSTGENVEPSELEEAAIRSTLIQQIMVVGQDQRRLGALIFPNKDELLTVAKKLSVTSDDSIELSQEKIKSLLYDEVRKWTSGCSFQIGPIQVVEEPFTIENGMMTPTMKIRRDKVSARYKEEIANLYK</sequence>
<dbReference type="Gene3D" id="2.30.38.10">
    <property type="entry name" value="Luciferase, Domain 3"/>
    <property type="match status" value="1"/>
</dbReference>
<dbReference type="Proteomes" id="UP001140949">
    <property type="component" value="Unassembled WGS sequence"/>
</dbReference>
<dbReference type="Gene3D" id="3.30.300.30">
    <property type="match status" value="1"/>
</dbReference>
<gene>
    <name evidence="1" type="ORF">M6B38_168435</name>
</gene>
<dbReference type="GO" id="GO:0008922">
    <property type="term" value="F:long-chain fatty acid [acyl-carrier-protein] ligase activity"/>
    <property type="evidence" value="ECO:0007669"/>
    <property type="project" value="TreeGrafter"/>
</dbReference>
<dbReference type="AlphaFoldDB" id="A0AAX6EVL4"/>
<dbReference type="GO" id="GO:0009507">
    <property type="term" value="C:chloroplast"/>
    <property type="evidence" value="ECO:0007669"/>
    <property type="project" value="TreeGrafter"/>
</dbReference>
<dbReference type="PANTHER" id="PTHR43813:SF1">
    <property type="entry name" value="ACYL-ACTIVATING ENZYME 16, CHLOROPLASTIC-RELATED"/>
    <property type="match status" value="1"/>
</dbReference>
<dbReference type="GO" id="GO:0030497">
    <property type="term" value="P:fatty acid elongation"/>
    <property type="evidence" value="ECO:0007669"/>
    <property type="project" value="TreeGrafter"/>
</dbReference>
<accession>A0AAX6EVL4</accession>
<proteinExistence type="predicted"/>
<keyword evidence="2" id="KW-1185">Reference proteome</keyword>
<dbReference type="EMBL" id="JANAVB010033617">
    <property type="protein sequence ID" value="KAJ6808096.1"/>
    <property type="molecule type" value="Genomic_DNA"/>
</dbReference>
<organism evidence="1 2">
    <name type="scientific">Iris pallida</name>
    <name type="common">Sweet iris</name>
    <dbReference type="NCBI Taxonomy" id="29817"/>
    <lineage>
        <taxon>Eukaryota</taxon>
        <taxon>Viridiplantae</taxon>
        <taxon>Streptophyta</taxon>
        <taxon>Embryophyta</taxon>
        <taxon>Tracheophyta</taxon>
        <taxon>Spermatophyta</taxon>
        <taxon>Magnoliopsida</taxon>
        <taxon>Liliopsida</taxon>
        <taxon>Asparagales</taxon>
        <taxon>Iridaceae</taxon>
        <taxon>Iridoideae</taxon>
        <taxon>Irideae</taxon>
        <taxon>Iris</taxon>
    </lineage>
</organism>
<dbReference type="PANTHER" id="PTHR43813">
    <property type="entry name" value="ACYL-ACTIVATING ENZYME 16, CHLOROPLASTIC-RELATED"/>
    <property type="match status" value="1"/>
</dbReference>
<protein>
    <submittedName>
        <fullName evidence="1">Acyl-activating enzyme 16, chloroplastic</fullName>
    </submittedName>
</protein>
<dbReference type="SUPFAM" id="SSF56801">
    <property type="entry name" value="Acetyl-CoA synthetase-like"/>
    <property type="match status" value="1"/>
</dbReference>
<name>A0AAX6EVL4_IRIPA</name>
<dbReference type="Pfam" id="PF23562">
    <property type="entry name" value="AMP-binding_C_3"/>
    <property type="match status" value="1"/>
</dbReference>
<reference evidence="1" key="1">
    <citation type="journal article" date="2023" name="GigaByte">
        <title>Genome assembly of the bearded iris, Iris pallida Lam.</title>
        <authorList>
            <person name="Bruccoleri R.E."/>
            <person name="Oakeley E.J."/>
            <person name="Faust A.M.E."/>
            <person name="Altorfer M."/>
            <person name="Dessus-Babus S."/>
            <person name="Burckhardt D."/>
            <person name="Oertli M."/>
            <person name="Naumann U."/>
            <person name="Petersen F."/>
            <person name="Wong J."/>
        </authorList>
    </citation>
    <scope>NUCLEOTIDE SEQUENCE</scope>
    <source>
        <strain evidence="1">GSM-AAB239-AS_SAM_17_03QT</strain>
    </source>
</reference>